<dbReference type="Proteomes" id="UP000035350">
    <property type="component" value="Unassembled WGS sequence"/>
</dbReference>
<keyword evidence="4" id="KW-1003">Cell membrane</keyword>
<evidence type="ECO:0000256" key="3">
    <source>
        <dbReference type="ARBA" id="ARBA00022448"/>
    </source>
</evidence>
<sequence>MTNVGLLFVGAVLFMNSLAAFKLIDSKSVGYFNLFVGALQTLTPLYLLFTGNQSDEWTILSNGTIFLFGFTYLYVGLTNILKLDSSGVGYYSLWVAIIATVMGIVNQLHESGNLQSTIIWFFWAFLWFLFFLQDGLKKKIHIYVGIVCFVESWITATVPALLTLTNHTDMLNNFVIILATIITIVVFIMALFFFKSIQFKVERVSNYVEK</sequence>
<dbReference type="InterPro" id="IPR003211">
    <property type="entry name" value="AmiSUreI_transpt"/>
</dbReference>
<evidence type="ECO:0000256" key="6">
    <source>
        <dbReference type="ARBA" id="ARBA00022989"/>
    </source>
</evidence>
<feature type="transmembrane region" description="Helical" evidence="8">
    <location>
        <begin position="114"/>
        <end position="133"/>
    </location>
</feature>
<dbReference type="AlphaFoldDB" id="A0A0G8CHE8"/>
<accession>A0A0G8CHE8</accession>
<feature type="transmembrane region" description="Helical" evidence="8">
    <location>
        <begin position="6"/>
        <end position="24"/>
    </location>
</feature>
<comment type="subcellular location">
    <subcellularLocation>
        <location evidence="1">Cell membrane</location>
        <topology evidence="1">Multi-pass membrane protein</topology>
    </subcellularLocation>
</comment>
<organism evidence="9 10">
    <name type="scientific">Bacillus wiedmannii</name>
    <dbReference type="NCBI Taxonomy" id="1890302"/>
    <lineage>
        <taxon>Bacteria</taxon>
        <taxon>Bacillati</taxon>
        <taxon>Bacillota</taxon>
        <taxon>Bacilli</taxon>
        <taxon>Bacillales</taxon>
        <taxon>Bacillaceae</taxon>
        <taxon>Bacillus</taxon>
        <taxon>Bacillus cereus group</taxon>
    </lineage>
</organism>
<gene>
    <name evidence="9" type="ORF">B4147_3472</name>
</gene>
<evidence type="ECO:0000256" key="4">
    <source>
        <dbReference type="ARBA" id="ARBA00022475"/>
    </source>
</evidence>
<feature type="transmembrane region" description="Helical" evidence="8">
    <location>
        <begin position="140"/>
        <end position="162"/>
    </location>
</feature>
<dbReference type="Pfam" id="PF02293">
    <property type="entry name" value="AmiS_UreI"/>
    <property type="match status" value="1"/>
</dbReference>
<evidence type="ECO:0008006" key="11">
    <source>
        <dbReference type="Google" id="ProtNLM"/>
    </source>
</evidence>
<comment type="similarity">
    <text evidence="2">Belongs to the AmiS/UreI family.</text>
</comment>
<comment type="caution">
    <text evidence="9">The sequence shown here is derived from an EMBL/GenBank/DDBJ whole genome shotgun (WGS) entry which is preliminary data.</text>
</comment>
<evidence type="ECO:0000256" key="2">
    <source>
        <dbReference type="ARBA" id="ARBA00010068"/>
    </source>
</evidence>
<dbReference type="PATRIC" id="fig|1396.433.peg.2352"/>
<feature type="transmembrane region" description="Helical" evidence="8">
    <location>
        <begin position="174"/>
        <end position="194"/>
    </location>
</feature>
<keyword evidence="7 8" id="KW-0472">Membrane</keyword>
<keyword evidence="5 8" id="KW-0812">Transmembrane</keyword>
<feature type="transmembrane region" description="Helical" evidence="8">
    <location>
        <begin position="88"/>
        <end position="108"/>
    </location>
</feature>
<feature type="transmembrane region" description="Helical" evidence="8">
    <location>
        <begin position="31"/>
        <end position="51"/>
    </location>
</feature>
<dbReference type="GO" id="GO:0005886">
    <property type="term" value="C:plasma membrane"/>
    <property type="evidence" value="ECO:0007669"/>
    <property type="project" value="UniProtKB-SubCell"/>
</dbReference>
<dbReference type="InterPro" id="IPR038523">
    <property type="entry name" value="AmiSUreI_transpt_sf"/>
</dbReference>
<evidence type="ECO:0000256" key="7">
    <source>
        <dbReference type="ARBA" id="ARBA00023136"/>
    </source>
</evidence>
<keyword evidence="6 8" id="KW-1133">Transmembrane helix</keyword>
<dbReference type="Gene3D" id="1.25.40.600">
    <property type="match status" value="1"/>
</dbReference>
<evidence type="ECO:0000256" key="8">
    <source>
        <dbReference type="SAM" id="Phobius"/>
    </source>
</evidence>
<evidence type="ECO:0000256" key="5">
    <source>
        <dbReference type="ARBA" id="ARBA00022692"/>
    </source>
</evidence>
<evidence type="ECO:0000313" key="10">
    <source>
        <dbReference type="Proteomes" id="UP000035350"/>
    </source>
</evidence>
<keyword evidence="3" id="KW-0813">Transport</keyword>
<name>A0A0G8CHE8_9BACI</name>
<feature type="transmembrane region" description="Helical" evidence="8">
    <location>
        <begin position="57"/>
        <end position="76"/>
    </location>
</feature>
<evidence type="ECO:0000256" key="1">
    <source>
        <dbReference type="ARBA" id="ARBA00004651"/>
    </source>
</evidence>
<dbReference type="EMBL" id="LCYN01000004">
    <property type="protein sequence ID" value="KKZ98889.1"/>
    <property type="molecule type" value="Genomic_DNA"/>
</dbReference>
<proteinExistence type="inferred from homology"/>
<dbReference type="RefSeq" id="WP_046957723.1">
    <property type="nucleotide sequence ID" value="NZ_LCYN01000004.1"/>
</dbReference>
<reference evidence="9 10" key="1">
    <citation type="journal article" date="2015" name="Genome Announc.">
        <title>Next-Generation Whole-Genome Sequencing of Eight Strains of Bacillus cereus, Isolated from Food.</title>
        <authorList>
            <person name="Krawczyk A.O."/>
            <person name="de Jong A."/>
            <person name="Eijlander R.T."/>
            <person name="Berendsen E.M."/>
            <person name="Holsappel S."/>
            <person name="Wells-Bennik M.H."/>
            <person name="Kuipers O.P."/>
        </authorList>
    </citation>
    <scope>NUCLEOTIDE SEQUENCE [LARGE SCALE GENOMIC DNA]</scope>
    <source>
        <strain evidence="9 10">B4147</strain>
    </source>
</reference>
<evidence type="ECO:0000313" key="9">
    <source>
        <dbReference type="EMBL" id="KKZ98889.1"/>
    </source>
</evidence>
<reference evidence="10" key="2">
    <citation type="submission" date="2015-04" db="EMBL/GenBank/DDBJ databases">
        <title>Draft Genome Sequences of Eight Spore-Forming Food Isolates of Bacillus cereus Genome sequencing.</title>
        <authorList>
            <person name="Krawcyk A.O."/>
            <person name="de Jong A."/>
            <person name="Eijlander R.T."/>
            <person name="Berendsen E.M."/>
            <person name="Holsappel S."/>
            <person name="Wells-Bennik M."/>
            <person name="Kuipers O.P."/>
        </authorList>
    </citation>
    <scope>NUCLEOTIDE SEQUENCE [LARGE SCALE GENOMIC DNA]</scope>
    <source>
        <strain evidence="10">B4147</strain>
    </source>
</reference>
<dbReference type="CDD" id="cd13429">
    <property type="entry name" value="UreI_AmiS_like_2"/>
    <property type="match status" value="1"/>
</dbReference>
<protein>
    <recommendedName>
        <fullName evidence="11">Urease accessory protein UreI</fullName>
    </recommendedName>
</protein>